<name>G7Y751_CLOSI</name>
<protein>
    <submittedName>
        <fullName evidence="1">Uncharacterized protein</fullName>
    </submittedName>
</protein>
<organism evidence="1 2">
    <name type="scientific">Clonorchis sinensis</name>
    <name type="common">Chinese liver fluke</name>
    <dbReference type="NCBI Taxonomy" id="79923"/>
    <lineage>
        <taxon>Eukaryota</taxon>
        <taxon>Metazoa</taxon>
        <taxon>Spiralia</taxon>
        <taxon>Lophotrochozoa</taxon>
        <taxon>Platyhelminthes</taxon>
        <taxon>Trematoda</taxon>
        <taxon>Digenea</taxon>
        <taxon>Opisthorchiida</taxon>
        <taxon>Opisthorchiata</taxon>
        <taxon>Opisthorchiidae</taxon>
        <taxon>Clonorchis</taxon>
    </lineage>
</organism>
<proteinExistence type="predicted"/>
<dbReference type="EMBL" id="DF142909">
    <property type="protein sequence ID" value="GAA48786.1"/>
    <property type="molecule type" value="Genomic_DNA"/>
</dbReference>
<accession>G7Y751</accession>
<dbReference type="AlphaFoldDB" id="G7Y751"/>
<dbReference type="Proteomes" id="UP000008909">
    <property type="component" value="Unassembled WGS sequence"/>
</dbReference>
<reference key="2">
    <citation type="submission" date="2011-10" db="EMBL/GenBank/DDBJ databases">
        <title>The genome and transcriptome sequence of Clonorchis sinensis provide insights into the carcinogenic liver fluke.</title>
        <authorList>
            <person name="Wang X."/>
            <person name="Huang Y."/>
            <person name="Chen W."/>
            <person name="Liu H."/>
            <person name="Guo L."/>
            <person name="Chen Y."/>
            <person name="Luo F."/>
            <person name="Zhou W."/>
            <person name="Sun J."/>
            <person name="Mao Q."/>
            <person name="Liang P."/>
            <person name="Zhou C."/>
            <person name="Tian Y."/>
            <person name="Men J."/>
            <person name="Lv X."/>
            <person name="Huang L."/>
            <person name="Zhou J."/>
            <person name="Hu Y."/>
            <person name="Li R."/>
            <person name="Zhang F."/>
            <person name="Lei H."/>
            <person name="Li X."/>
            <person name="Hu X."/>
            <person name="Liang C."/>
            <person name="Xu J."/>
            <person name="Wu Z."/>
            <person name="Yu X."/>
        </authorList>
    </citation>
    <scope>NUCLEOTIDE SEQUENCE</scope>
    <source>
        <strain>Henan</strain>
    </source>
</reference>
<sequence length="211" mass="23982">MNYTYANKLRPHRPSRGFNSRVAFLAAYSRAGRALRTDDSIRHASVLRATSARHMAPASSGILKATSKPRRSVYPPEFNVRTLKKVDQQTALGLTLDSFGIDACLYEDLVEKLGRTCLVQCLHKLLSVEYRSMDVGHYGFSRVQCSNFPVNQTQDGLPQYNWNDPKHAKSTHLTPQFTVEQKTNNTHGFLDAVSIRIRNRTYQRRLNRKAA</sequence>
<evidence type="ECO:0000313" key="1">
    <source>
        <dbReference type="EMBL" id="GAA48786.1"/>
    </source>
</evidence>
<reference evidence="1" key="1">
    <citation type="journal article" date="2011" name="Genome Biol.">
        <title>The draft genome of the carcinogenic human liver fluke Clonorchis sinensis.</title>
        <authorList>
            <person name="Wang X."/>
            <person name="Chen W."/>
            <person name="Huang Y."/>
            <person name="Sun J."/>
            <person name="Men J."/>
            <person name="Liu H."/>
            <person name="Luo F."/>
            <person name="Guo L."/>
            <person name="Lv X."/>
            <person name="Deng C."/>
            <person name="Zhou C."/>
            <person name="Fan Y."/>
            <person name="Li X."/>
            <person name="Huang L."/>
            <person name="Hu Y."/>
            <person name="Liang C."/>
            <person name="Hu X."/>
            <person name="Xu J."/>
            <person name="Yu X."/>
        </authorList>
    </citation>
    <scope>NUCLEOTIDE SEQUENCE [LARGE SCALE GENOMIC DNA]</scope>
    <source>
        <strain evidence="1">Henan</strain>
    </source>
</reference>
<keyword evidence="2" id="KW-1185">Reference proteome</keyword>
<evidence type="ECO:0000313" key="2">
    <source>
        <dbReference type="Proteomes" id="UP000008909"/>
    </source>
</evidence>
<gene>
    <name evidence="1" type="ORF">CLF_102033</name>
</gene>